<dbReference type="Proteomes" id="UP000187429">
    <property type="component" value="Unassembled WGS sequence"/>
</dbReference>
<dbReference type="EMBL" id="LSSM01000036">
    <property type="protein sequence ID" value="OMJ30287.1"/>
    <property type="molecule type" value="Genomic_DNA"/>
</dbReference>
<accession>A0A1R1YTQ3</accession>
<organism evidence="1 2">
    <name type="scientific">Smittium culicis</name>
    <dbReference type="NCBI Taxonomy" id="133412"/>
    <lineage>
        <taxon>Eukaryota</taxon>
        <taxon>Fungi</taxon>
        <taxon>Fungi incertae sedis</taxon>
        <taxon>Zoopagomycota</taxon>
        <taxon>Kickxellomycotina</taxon>
        <taxon>Harpellomycetes</taxon>
        <taxon>Harpellales</taxon>
        <taxon>Legeriomycetaceae</taxon>
        <taxon>Smittium</taxon>
    </lineage>
</organism>
<protein>
    <submittedName>
        <fullName evidence="1">Uncharacterized protein</fullName>
    </submittedName>
</protein>
<reference evidence="2" key="1">
    <citation type="submission" date="2017-01" db="EMBL/GenBank/DDBJ databases">
        <authorList>
            <person name="Wang Y."/>
            <person name="White M."/>
            <person name="Kvist S."/>
            <person name="Moncalvo J.-M."/>
        </authorList>
    </citation>
    <scope>NUCLEOTIDE SEQUENCE [LARGE SCALE GENOMIC DNA]</scope>
    <source>
        <strain evidence="2">ID-206-W2</strain>
    </source>
</reference>
<dbReference type="AlphaFoldDB" id="A0A1R1YTQ3"/>
<comment type="caution">
    <text evidence="1">The sequence shown here is derived from an EMBL/GenBank/DDBJ whole genome shotgun (WGS) entry which is preliminary data.</text>
</comment>
<evidence type="ECO:0000313" key="1">
    <source>
        <dbReference type="EMBL" id="OMJ30287.1"/>
    </source>
</evidence>
<sequence>MNPTDAPSRRTAQTEFLISITVFKKIQVSFGSSEKIFSRQQKTCNRRNITAGTPENKATYCCPPWNFIPRVIRDFE</sequence>
<keyword evidence="2" id="KW-1185">Reference proteome</keyword>
<name>A0A1R1YTQ3_9FUNG</name>
<proteinExistence type="predicted"/>
<evidence type="ECO:0000313" key="2">
    <source>
        <dbReference type="Proteomes" id="UP000187429"/>
    </source>
</evidence>
<gene>
    <name evidence="1" type="ORF">AYI69_g171</name>
</gene>